<dbReference type="InterPro" id="IPR011527">
    <property type="entry name" value="ABC1_TM_dom"/>
</dbReference>
<reference evidence="13" key="2">
    <citation type="submission" date="2022-10" db="EMBL/GenBank/DDBJ databases">
        <authorList>
            <consortium name="ENA_rothamsted_submissions"/>
            <consortium name="culmorum"/>
            <person name="King R."/>
        </authorList>
    </citation>
    <scope>NUCLEOTIDE SEQUENCE</scope>
</reference>
<keyword evidence="7 10" id="KW-1133">Transmembrane helix</keyword>
<dbReference type="InterPro" id="IPR003439">
    <property type="entry name" value="ABC_transporter-like_ATP-bd"/>
</dbReference>
<keyword evidence="4" id="KW-0677">Repeat</keyword>
<evidence type="ECO:0000256" key="3">
    <source>
        <dbReference type="ARBA" id="ARBA00022692"/>
    </source>
</evidence>
<sequence>MDSSKKYVKPSPEISSNICSRLFYCWFLPFFKFGFQNDLQVKDIFNTTKYDLSGSLADELERNWDYEIQKQNGKKQAKPSLTRAIFKTFYKPYSVYGIWLFLQCAVIRMLQPLVLALYIKFFDSTSEEMSLNTGWLLGSGVVLMAFLNIVITHYTSLGCQRVGMRVRIACCSLIYRKLLKLNHTSLGQTAAGQLVNLLSNDVLRFDLASNFLHYSWIMPVQSVLAFYVMYSSVGIAAIAGMLAITIQAIPVQGYLSKLQGTLRYKIALRTDHRVKLMSEITSGIQVIKMYAWEKPFEKVVELARKLEIDVVAKTSYIRGVSMAMMVFTERVTLYLTIIMYVLIGQRLTGNVVFSMAQLFNTVQLYMSIYFPLALSSYAEAKVSIERIEKFLLMKENTDKNDDGETILVDKENTGEVRLVKASASWMPNPIVSTLMDVNLDVKPGTLCCIVGGVGAGKSSLLQVFLKELPLTSGKLHVSGVTAYASQEPWLFVSSVRNNILFGKPYLRDRYRDVIRVCALQRDFEQFPHGDKTLVGERGVSLSGGQRARINLARAVYSEADIYLFDDPLSAVDTHVGKHLFEQCLQQYLRGKTRILVTHQLQFMKKADLIVVINNGKIDKVGAFKDMSESELKSLQQEQQPEEERERAQSISMEKGPVARDRIQSVVSFGSSVANLNEEDPQETDELIEKGAVPTSTYVNYCRAGASLFTLFFLIALLIIAQAASNASDLWLTHWTNVEEWRYSKSIQVSNSTSSTTIAPTFQNNSEVDFLAKSTLPQHETVLDADNYGTQEYYIYVYTVFIIGSVLLTTARSLLYYKVCMTASKVLHNRMFTNILQAPMRFFDTNPSGRILNRFSKDMGAVDELLPRAALDAIQIFLVMSGILVMVFIKSYWMLIPAAVLGLLFYYFRVVYLASAQDIKRLEGVTRAPVFSHISATLYGLPTIRSSNAEQMVIQEFDTLQDQHTSTWFLFLVSSETFGFYLDVISTVFLAMVTFQFLIFRNETTLSGDVGLVISQSLILTGMLQFGVRQTAEVSSNMISVERVLQYTKLDKEGPFESLPTKRPPREWPDKGEVKFEGTYLRYAPELPAVLKDLNIHIRPGEKIGIVGRTGAGKSTMIASLFRLAPIDGTIAIDGLDTADVGLNDLRLNISIIPQEPILFSASVRYNLDPFEKHTDETLWKALENVELKGAITDLNQQVSEGGSNFSAGQRQLICLARAIVRNNKILVMDEATANVDPQTDALIQKTIRDRFAPCTVLTIAHRLNTVMDSDRVMVMDAGRAVEFAHAHQLLADDNSYLSSMVRETGAGLEGKLRRVAQEDYEKKFGGKESGDGTDKKED</sequence>
<organism evidence="13 14">
    <name type="scientific">Phaedon cochleariae</name>
    <name type="common">Mustard beetle</name>
    <dbReference type="NCBI Taxonomy" id="80249"/>
    <lineage>
        <taxon>Eukaryota</taxon>
        <taxon>Metazoa</taxon>
        <taxon>Ecdysozoa</taxon>
        <taxon>Arthropoda</taxon>
        <taxon>Hexapoda</taxon>
        <taxon>Insecta</taxon>
        <taxon>Pterygota</taxon>
        <taxon>Neoptera</taxon>
        <taxon>Endopterygota</taxon>
        <taxon>Coleoptera</taxon>
        <taxon>Polyphaga</taxon>
        <taxon>Cucujiformia</taxon>
        <taxon>Chrysomeloidea</taxon>
        <taxon>Chrysomelidae</taxon>
        <taxon>Chrysomelinae</taxon>
        <taxon>Chrysomelini</taxon>
        <taxon>Phaedon</taxon>
    </lineage>
</organism>
<dbReference type="InterPro" id="IPR027417">
    <property type="entry name" value="P-loop_NTPase"/>
</dbReference>
<feature type="transmembrane region" description="Helical" evidence="10">
    <location>
        <begin position="93"/>
        <end position="115"/>
    </location>
</feature>
<feature type="transmembrane region" description="Helical" evidence="10">
    <location>
        <begin position="894"/>
        <end position="913"/>
    </location>
</feature>
<dbReference type="GO" id="GO:0140359">
    <property type="term" value="F:ABC-type transporter activity"/>
    <property type="evidence" value="ECO:0007669"/>
    <property type="project" value="InterPro"/>
</dbReference>
<protein>
    <recommendedName>
        <fullName evidence="15">Multidrug resistance-associated protein lethal(2)03659</fullName>
    </recommendedName>
</protein>
<keyword evidence="5" id="KW-0547">Nucleotide-binding</keyword>
<dbReference type="FunFam" id="3.40.50.300:FF:000163">
    <property type="entry name" value="Multidrug resistance-associated protein member 4"/>
    <property type="match status" value="1"/>
</dbReference>
<dbReference type="Proteomes" id="UP001153737">
    <property type="component" value="Chromosome 7"/>
</dbReference>
<proteinExistence type="predicted"/>
<dbReference type="GO" id="GO:0016887">
    <property type="term" value="F:ATP hydrolysis activity"/>
    <property type="evidence" value="ECO:0007669"/>
    <property type="project" value="InterPro"/>
</dbReference>
<keyword evidence="2" id="KW-0813">Transport</keyword>
<feature type="transmembrane region" description="Helical" evidence="10">
    <location>
        <begin position="135"/>
        <end position="157"/>
    </location>
</feature>
<dbReference type="PROSITE" id="PS00211">
    <property type="entry name" value="ABC_TRANSPORTER_1"/>
    <property type="match status" value="2"/>
</dbReference>
<evidence type="ECO:0008006" key="15">
    <source>
        <dbReference type="Google" id="ProtNLM"/>
    </source>
</evidence>
<dbReference type="FunFam" id="1.20.1560.10:FF:000014">
    <property type="entry name" value="Multidrug resistance-associated protein member 4"/>
    <property type="match status" value="1"/>
</dbReference>
<feature type="domain" description="ABC transmembrane type-1" evidence="12">
    <location>
        <begin position="711"/>
        <end position="1035"/>
    </location>
</feature>
<evidence type="ECO:0000256" key="2">
    <source>
        <dbReference type="ARBA" id="ARBA00022448"/>
    </source>
</evidence>
<dbReference type="EMBL" id="OU896713">
    <property type="protein sequence ID" value="CAG9823368.1"/>
    <property type="molecule type" value="Genomic_DNA"/>
</dbReference>
<dbReference type="Gene3D" id="3.40.50.300">
    <property type="entry name" value="P-loop containing nucleotide triphosphate hydrolases"/>
    <property type="match status" value="2"/>
</dbReference>
<dbReference type="PANTHER" id="PTHR24223:SF415">
    <property type="entry name" value="FI20190P1"/>
    <property type="match status" value="1"/>
</dbReference>
<gene>
    <name evidence="13" type="ORF">PHAECO_LOCUS10859</name>
</gene>
<feature type="transmembrane region" description="Helical" evidence="10">
    <location>
        <begin position="235"/>
        <end position="255"/>
    </location>
</feature>
<evidence type="ECO:0000256" key="6">
    <source>
        <dbReference type="ARBA" id="ARBA00022840"/>
    </source>
</evidence>
<evidence type="ECO:0000313" key="13">
    <source>
        <dbReference type="EMBL" id="CAG9823368.1"/>
    </source>
</evidence>
<dbReference type="FunFam" id="1.20.1560.10:FF:000026">
    <property type="entry name" value="Multidrug resistance-associated protein lethal(2)03659"/>
    <property type="match status" value="1"/>
</dbReference>
<evidence type="ECO:0000256" key="10">
    <source>
        <dbReference type="SAM" id="Phobius"/>
    </source>
</evidence>
<dbReference type="CDD" id="cd03244">
    <property type="entry name" value="ABCC_MRP_domain2"/>
    <property type="match status" value="1"/>
</dbReference>
<dbReference type="FunFam" id="3.40.50.300:FF:000973">
    <property type="entry name" value="Multidrug resistance-associated protein 4"/>
    <property type="match status" value="1"/>
</dbReference>
<feature type="region of interest" description="Disordered" evidence="9">
    <location>
        <begin position="631"/>
        <end position="653"/>
    </location>
</feature>
<keyword evidence="8 10" id="KW-0472">Membrane</keyword>
<feature type="transmembrane region" description="Helical" evidence="10">
    <location>
        <begin position="977"/>
        <end position="997"/>
    </location>
</feature>
<dbReference type="CDD" id="cd03250">
    <property type="entry name" value="ABCC_MRP_domain1"/>
    <property type="match status" value="1"/>
</dbReference>
<reference evidence="13" key="1">
    <citation type="submission" date="2022-01" db="EMBL/GenBank/DDBJ databases">
        <authorList>
            <person name="King R."/>
        </authorList>
    </citation>
    <scope>NUCLEOTIDE SEQUENCE</scope>
</reference>
<feature type="domain" description="ABC transmembrane type-1" evidence="12">
    <location>
        <begin position="109"/>
        <end position="367"/>
    </location>
</feature>
<dbReference type="InterPro" id="IPR003593">
    <property type="entry name" value="AAA+_ATPase"/>
</dbReference>
<dbReference type="InterPro" id="IPR050173">
    <property type="entry name" value="ABC_transporter_C-like"/>
</dbReference>
<feature type="region of interest" description="Disordered" evidence="9">
    <location>
        <begin position="1319"/>
        <end position="1338"/>
    </location>
</feature>
<evidence type="ECO:0000313" key="14">
    <source>
        <dbReference type="Proteomes" id="UP001153737"/>
    </source>
</evidence>
<dbReference type="SUPFAM" id="SSF90123">
    <property type="entry name" value="ABC transporter transmembrane region"/>
    <property type="match status" value="2"/>
</dbReference>
<dbReference type="OrthoDB" id="6500128at2759"/>
<name>A0A9N9SI85_PHACE</name>
<dbReference type="Pfam" id="PF00664">
    <property type="entry name" value="ABC_membrane"/>
    <property type="match status" value="2"/>
</dbReference>
<dbReference type="SMART" id="SM00382">
    <property type="entry name" value="AAA"/>
    <property type="match status" value="2"/>
</dbReference>
<dbReference type="InterPro" id="IPR017871">
    <property type="entry name" value="ABC_transporter-like_CS"/>
</dbReference>
<feature type="transmembrane region" description="Helical" evidence="10">
    <location>
        <begin position="868"/>
        <end position="888"/>
    </location>
</feature>
<dbReference type="SUPFAM" id="SSF52540">
    <property type="entry name" value="P-loop containing nucleoside triphosphate hydrolases"/>
    <property type="match status" value="2"/>
</dbReference>
<dbReference type="PROSITE" id="PS50929">
    <property type="entry name" value="ABC_TM1F"/>
    <property type="match status" value="2"/>
</dbReference>
<feature type="transmembrane region" description="Helical" evidence="10">
    <location>
        <begin position="322"/>
        <end position="343"/>
    </location>
</feature>
<keyword evidence="6" id="KW-0067">ATP-binding</keyword>
<evidence type="ECO:0000256" key="9">
    <source>
        <dbReference type="SAM" id="MobiDB-lite"/>
    </source>
</evidence>
<evidence type="ECO:0000259" key="11">
    <source>
        <dbReference type="PROSITE" id="PS50893"/>
    </source>
</evidence>
<dbReference type="Pfam" id="PF00005">
    <property type="entry name" value="ABC_tran"/>
    <property type="match status" value="2"/>
</dbReference>
<dbReference type="PANTHER" id="PTHR24223">
    <property type="entry name" value="ATP-BINDING CASSETTE SUB-FAMILY C"/>
    <property type="match status" value="1"/>
</dbReference>
<evidence type="ECO:0000256" key="8">
    <source>
        <dbReference type="ARBA" id="ARBA00023136"/>
    </source>
</evidence>
<feature type="domain" description="ABC transporter" evidence="11">
    <location>
        <begin position="1073"/>
        <end position="1302"/>
    </location>
</feature>
<evidence type="ECO:0000256" key="1">
    <source>
        <dbReference type="ARBA" id="ARBA00004141"/>
    </source>
</evidence>
<evidence type="ECO:0000256" key="7">
    <source>
        <dbReference type="ARBA" id="ARBA00022989"/>
    </source>
</evidence>
<evidence type="ECO:0000256" key="5">
    <source>
        <dbReference type="ARBA" id="ARBA00022741"/>
    </source>
</evidence>
<feature type="transmembrane region" description="Helical" evidence="10">
    <location>
        <begin position="792"/>
        <end position="814"/>
    </location>
</feature>
<dbReference type="GO" id="GO:0005524">
    <property type="term" value="F:ATP binding"/>
    <property type="evidence" value="ECO:0007669"/>
    <property type="project" value="UniProtKB-KW"/>
</dbReference>
<keyword evidence="14" id="KW-1185">Reference proteome</keyword>
<dbReference type="InterPro" id="IPR036640">
    <property type="entry name" value="ABC1_TM_sf"/>
</dbReference>
<dbReference type="GO" id="GO:0016020">
    <property type="term" value="C:membrane"/>
    <property type="evidence" value="ECO:0007669"/>
    <property type="project" value="UniProtKB-SubCell"/>
</dbReference>
<evidence type="ECO:0000259" key="12">
    <source>
        <dbReference type="PROSITE" id="PS50929"/>
    </source>
</evidence>
<feature type="transmembrane region" description="Helical" evidence="10">
    <location>
        <begin position="705"/>
        <end position="724"/>
    </location>
</feature>
<dbReference type="Gene3D" id="1.20.1560.10">
    <property type="entry name" value="ABC transporter type 1, transmembrane domain"/>
    <property type="match status" value="2"/>
</dbReference>
<dbReference type="PROSITE" id="PS50893">
    <property type="entry name" value="ABC_TRANSPORTER_2"/>
    <property type="match status" value="2"/>
</dbReference>
<keyword evidence="3 10" id="KW-0812">Transmembrane</keyword>
<comment type="subcellular location">
    <subcellularLocation>
        <location evidence="1">Membrane</location>
        <topology evidence="1">Multi-pass membrane protein</topology>
    </subcellularLocation>
</comment>
<accession>A0A9N9SI85</accession>
<feature type="domain" description="ABC transporter" evidence="11">
    <location>
        <begin position="416"/>
        <end position="639"/>
    </location>
</feature>
<evidence type="ECO:0000256" key="4">
    <source>
        <dbReference type="ARBA" id="ARBA00022737"/>
    </source>
</evidence>